<dbReference type="SMART" id="SM00248">
    <property type="entry name" value="ANK"/>
    <property type="match status" value="3"/>
</dbReference>
<accession>A0A1X0NIX5</accession>
<dbReference type="GeneID" id="39989751"/>
<dbReference type="PROSITE" id="PS50088">
    <property type="entry name" value="ANK_REPEAT"/>
    <property type="match status" value="2"/>
</dbReference>
<dbReference type="Proteomes" id="UP000192257">
    <property type="component" value="Unassembled WGS sequence"/>
</dbReference>
<dbReference type="Gene3D" id="1.25.40.20">
    <property type="entry name" value="Ankyrin repeat-containing domain"/>
    <property type="match status" value="1"/>
</dbReference>
<dbReference type="PROSITE" id="PS50297">
    <property type="entry name" value="ANK_REP_REGION"/>
    <property type="match status" value="1"/>
</dbReference>
<evidence type="ECO:0000256" key="2">
    <source>
        <dbReference type="SAM" id="MobiDB-lite"/>
    </source>
</evidence>
<dbReference type="Pfam" id="PF12796">
    <property type="entry name" value="Ank_2"/>
    <property type="match status" value="1"/>
</dbReference>
<reference evidence="3 4" key="1">
    <citation type="submission" date="2017-03" db="EMBL/GenBank/DDBJ databases">
        <title>An alternative strategy for trypanosome survival in the mammalian bloodstream revealed through genome and transcriptome analysis of the ubiquitous bovine parasite Trypanosoma (Megatrypanum) theileri.</title>
        <authorList>
            <person name="Kelly S."/>
            <person name="Ivens A."/>
            <person name="Mott A."/>
            <person name="O'Neill E."/>
            <person name="Emms D."/>
            <person name="Macleod O."/>
            <person name="Voorheis P."/>
            <person name="Matthews J."/>
            <person name="Matthews K."/>
            <person name="Carrington M."/>
        </authorList>
    </citation>
    <scope>NUCLEOTIDE SEQUENCE [LARGE SCALE GENOMIC DNA]</scope>
    <source>
        <strain evidence="3">Edinburgh</strain>
    </source>
</reference>
<feature type="region of interest" description="Disordered" evidence="2">
    <location>
        <begin position="265"/>
        <end position="310"/>
    </location>
</feature>
<dbReference type="GO" id="GO:0005634">
    <property type="term" value="C:nucleus"/>
    <property type="evidence" value="ECO:0007669"/>
    <property type="project" value="TreeGrafter"/>
</dbReference>
<organism evidence="3 4">
    <name type="scientific">Trypanosoma theileri</name>
    <dbReference type="NCBI Taxonomy" id="67003"/>
    <lineage>
        <taxon>Eukaryota</taxon>
        <taxon>Discoba</taxon>
        <taxon>Euglenozoa</taxon>
        <taxon>Kinetoplastea</taxon>
        <taxon>Metakinetoplastina</taxon>
        <taxon>Trypanosomatida</taxon>
        <taxon>Trypanosomatidae</taxon>
        <taxon>Trypanosoma</taxon>
    </lineage>
</organism>
<evidence type="ECO:0000313" key="4">
    <source>
        <dbReference type="Proteomes" id="UP000192257"/>
    </source>
</evidence>
<keyword evidence="1" id="KW-0040">ANK repeat</keyword>
<name>A0A1X0NIX5_9TRYP</name>
<sequence length="380" mass="41977">MSRSQKVVTADELQETLDGKAYRWGSIELAHGGIGHNSVFGITDEDRADPHLLRSFCTSPPIPWSTFSCLRTGDIKLSEADATAAEENLNRLASSSNGSISGGTNAASIQNSIAESVKSIGRFLEEHCPELCTKKEDATCRGATFLMLGVVTGNMDLTRRCLELGANPNNMSFMSDPEVTVNQMQHGYSPMFISVISGKLEVMSLLHHFGGSVHVYDRWGRTPLHAAVALEDAEVVQWLLSKGAPRCIGNFVNLLLDAPAEHEDVTLPNPALHPRPTLPPSEVQKQEEKEQEQEEVEEKEKEEEKKEVKDIKEKEVMEKKVEPIPCHCHSGRPKGYCGCVDDMFIRWSYDRLNSWWQSDTNFSALAAAHAAASRNRSSVG</sequence>
<dbReference type="OrthoDB" id="539213at2759"/>
<dbReference type="PANTHER" id="PTHR24183:SF1">
    <property type="entry name" value="FIBRONECTIN TYPE 3 AND ANKYRIN REPEAT DOMAINS PROTEIN 1"/>
    <property type="match status" value="1"/>
</dbReference>
<proteinExistence type="predicted"/>
<dbReference type="InterPro" id="IPR002110">
    <property type="entry name" value="Ankyrin_rpt"/>
</dbReference>
<dbReference type="EMBL" id="NBCO01000042">
    <property type="protein sequence ID" value="ORC84702.1"/>
    <property type="molecule type" value="Genomic_DNA"/>
</dbReference>
<evidence type="ECO:0000313" key="3">
    <source>
        <dbReference type="EMBL" id="ORC84702.1"/>
    </source>
</evidence>
<dbReference type="PANTHER" id="PTHR24183">
    <property type="entry name" value="FIBRONECTIN TYPE 3 AND ANKYRIN REPEAT DOMAINS PROTEIN 1"/>
    <property type="match status" value="1"/>
</dbReference>
<dbReference type="VEuPathDB" id="TriTrypDB:TM35_000421600"/>
<gene>
    <name evidence="3" type="ORF">TM35_000421600</name>
</gene>
<evidence type="ECO:0000256" key="1">
    <source>
        <dbReference type="PROSITE-ProRule" id="PRU00023"/>
    </source>
</evidence>
<dbReference type="RefSeq" id="XP_028878768.1">
    <property type="nucleotide sequence ID" value="XM_029029971.1"/>
</dbReference>
<dbReference type="AlphaFoldDB" id="A0A1X0NIX5"/>
<comment type="caution">
    <text evidence="3">The sequence shown here is derived from an EMBL/GenBank/DDBJ whole genome shotgun (WGS) entry which is preliminary data.</text>
</comment>
<keyword evidence="4" id="KW-1185">Reference proteome</keyword>
<feature type="repeat" description="ANK" evidence="1">
    <location>
        <begin position="219"/>
        <end position="244"/>
    </location>
</feature>
<dbReference type="STRING" id="67003.A0A1X0NIX5"/>
<dbReference type="SUPFAM" id="SSF48403">
    <property type="entry name" value="Ankyrin repeat"/>
    <property type="match status" value="1"/>
</dbReference>
<feature type="compositionally biased region" description="Basic and acidic residues" evidence="2">
    <location>
        <begin position="298"/>
        <end position="310"/>
    </location>
</feature>
<feature type="repeat" description="ANK" evidence="1">
    <location>
        <begin position="186"/>
        <end position="218"/>
    </location>
</feature>
<dbReference type="InterPro" id="IPR036770">
    <property type="entry name" value="Ankyrin_rpt-contain_sf"/>
</dbReference>
<protein>
    <submittedName>
        <fullName evidence="3">Uncharacterized protein</fullName>
    </submittedName>
</protein>